<evidence type="ECO:0000313" key="1">
    <source>
        <dbReference type="EMBL" id="MDR6866872.1"/>
    </source>
</evidence>
<evidence type="ECO:0008006" key="3">
    <source>
        <dbReference type="Google" id="ProtNLM"/>
    </source>
</evidence>
<dbReference type="EMBL" id="JAVDUM010000005">
    <property type="protein sequence ID" value="MDR6866872.1"/>
    <property type="molecule type" value="Genomic_DNA"/>
</dbReference>
<dbReference type="Proteomes" id="UP001259347">
    <property type="component" value="Unassembled WGS sequence"/>
</dbReference>
<reference evidence="1 2" key="1">
    <citation type="submission" date="2023-07" db="EMBL/GenBank/DDBJ databases">
        <title>Sorghum-associated microbial communities from plants grown in Nebraska, USA.</title>
        <authorList>
            <person name="Schachtman D."/>
        </authorList>
    </citation>
    <scope>NUCLEOTIDE SEQUENCE [LARGE SCALE GENOMIC DNA]</scope>
    <source>
        <strain evidence="1 2">2980</strain>
    </source>
</reference>
<dbReference type="RefSeq" id="WP_310019078.1">
    <property type="nucleotide sequence ID" value="NZ_JAVDUM010000005.1"/>
</dbReference>
<accession>A0ABU1SDA1</accession>
<keyword evidence="2" id="KW-1185">Reference proteome</keyword>
<proteinExistence type="predicted"/>
<gene>
    <name evidence="1" type="ORF">J2Y69_001471</name>
</gene>
<organism evidence="1 2">
    <name type="scientific">Microbacterium resistens</name>
    <dbReference type="NCBI Taxonomy" id="156977"/>
    <lineage>
        <taxon>Bacteria</taxon>
        <taxon>Bacillati</taxon>
        <taxon>Actinomycetota</taxon>
        <taxon>Actinomycetes</taxon>
        <taxon>Micrococcales</taxon>
        <taxon>Microbacteriaceae</taxon>
        <taxon>Microbacterium</taxon>
    </lineage>
</organism>
<name>A0ABU1SDA1_9MICO</name>
<protein>
    <recommendedName>
        <fullName evidence="3">HutD family protein</fullName>
    </recommendedName>
</protein>
<comment type="caution">
    <text evidence="1">The sequence shown here is derived from an EMBL/GenBank/DDBJ whole genome shotgun (WGS) entry which is preliminary data.</text>
</comment>
<evidence type="ECO:0000313" key="2">
    <source>
        <dbReference type="Proteomes" id="UP001259347"/>
    </source>
</evidence>
<sequence>MNPSGPIGGPHAPTDPATRLLHLRDLPRRSPVSGGGSIREIWASTGGQQEPRWLLQLVEVRGHIGRMSLPHHADHLLAGLSGPQVTVGSLPLAASLRKGRVLPYAGSSLELRRPALRAAEPSRVILLSAFDRRDPPRLVFLELQGTSALPTGTRAVVVRAGRLRIGGVTASAFDAVGCTRSPVIVSEAEARVLLVVD</sequence>